<reference evidence="2 3" key="1">
    <citation type="journal article" date="2017" name="BMC Genomics">
        <title>Comparative genomic and phylogenomic analyses of the Bifidobacteriaceae family.</title>
        <authorList>
            <person name="Lugli G.A."/>
            <person name="Milani C."/>
            <person name="Turroni F."/>
            <person name="Duranti S."/>
            <person name="Mancabelli L."/>
            <person name="Mangifesta M."/>
            <person name="Ferrario C."/>
            <person name="Modesto M."/>
            <person name="Mattarelli P."/>
            <person name="Jiri K."/>
            <person name="van Sinderen D."/>
            <person name="Ventura M."/>
        </authorList>
    </citation>
    <scope>NUCLEOTIDE SEQUENCE [LARGE SCALE GENOMIC DNA]</scope>
    <source>
        <strain evidence="2 3">LMG 21773</strain>
    </source>
</reference>
<dbReference type="AlphaFoldDB" id="A0A261F7W0"/>
<name>A0A261F7W0_9BIFI</name>
<accession>A0A261F7W0</accession>
<keyword evidence="3" id="KW-1185">Reference proteome</keyword>
<gene>
    <name evidence="2" type="ORF">AEAE_1205</name>
</gene>
<evidence type="ECO:0000313" key="3">
    <source>
        <dbReference type="Proteomes" id="UP000228976"/>
    </source>
</evidence>
<feature type="transmembrane region" description="Helical" evidence="1">
    <location>
        <begin position="115"/>
        <end position="136"/>
    </location>
</feature>
<dbReference type="Gene3D" id="1.10.1760.20">
    <property type="match status" value="1"/>
</dbReference>
<feature type="transmembrane region" description="Helical" evidence="1">
    <location>
        <begin position="143"/>
        <end position="167"/>
    </location>
</feature>
<dbReference type="Proteomes" id="UP000228976">
    <property type="component" value="Unassembled WGS sequence"/>
</dbReference>
<sequence length="215" mass="21995">MTVSSLSRPATATTSAATTIDALSTLPASTRTASTLPASATSSNASTNGIALSAHNASSVHRMSEILLFVTVTISSLGLLALQAGHAGLTSVLSLALLPSAVALVLWLAEPPRSLPRSLFLMAALLVAGVASEIFAVSSGMSFTAIFVLFAALLLGPQASFALGSLIPLLSSLMSGATLPVWHMFAWGMAGFLLALLFDSRLSARLAAQLSSRLR</sequence>
<comment type="caution">
    <text evidence="2">The sequence shown here is derived from an EMBL/GenBank/DDBJ whole genome shotgun (WGS) entry which is preliminary data.</text>
</comment>
<feature type="transmembrane region" description="Helical" evidence="1">
    <location>
        <begin position="66"/>
        <end position="82"/>
    </location>
</feature>
<protein>
    <submittedName>
        <fullName evidence="2">Uncharacterized protein</fullName>
    </submittedName>
</protein>
<evidence type="ECO:0000256" key="1">
    <source>
        <dbReference type="SAM" id="Phobius"/>
    </source>
</evidence>
<dbReference type="RefSeq" id="WP_094690282.1">
    <property type="nucleotide sequence ID" value="NZ_JACBYZ010000001.1"/>
</dbReference>
<evidence type="ECO:0000313" key="2">
    <source>
        <dbReference type="EMBL" id="OZG55227.1"/>
    </source>
</evidence>
<keyword evidence="1" id="KW-0472">Membrane</keyword>
<dbReference type="OrthoDB" id="5198189at2"/>
<feature type="transmembrane region" description="Helical" evidence="1">
    <location>
        <begin position="179"/>
        <end position="198"/>
    </location>
</feature>
<keyword evidence="1" id="KW-1133">Transmembrane helix</keyword>
<keyword evidence="1" id="KW-0812">Transmembrane</keyword>
<dbReference type="EMBL" id="MWWU01000004">
    <property type="protein sequence ID" value="OZG55227.1"/>
    <property type="molecule type" value="Genomic_DNA"/>
</dbReference>
<organism evidence="2 3">
    <name type="scientific">Aeriscardovia aeriphila</name>
    <dbReference type="NCBI Taxonomy" id="218139"/>
    <lineage>
        <taxon>Bacteria</taxon>
        <taxon>Bacillati</taxon>
        <taxon>Actinomycetota</taxon>
        <taxon>Actinomycetes</taxon>
        <taxon>Bifidobacteriales</taxon>
        <taxon>Bifidobacteriaceae</taxon>
        <taxon>Aeriscardovia</taxon>
    </lineage>
</organism>
<proteinExistence type="predicted"/>
<feature type="transmembrane region" description="Helical" evidence="1">
    <location>
        <begin position="89"/>
        <end position="109"/>
    </location>
</feature>